<sequence>MVETKAPKNIRQLSRFITTHNDDGKAIFSNTLPEVLPVQTIPDGADFSLAYTTKRFPAKLDNDADIDEYSSHLTSPPGLSISTGTVCRIVDIQPGATSPMHRTVSLDYGVVLEGEIELILDSGETRLLKRGDVAVQRGTNHAWRNVTPDVLDPETGKAIPQWGRMLYVLTPTLPLEIGGKKLNEELDGMGIPSSS</sequence>
<accession>S7ZF55</accession>
<dbReference type="OrthoDB" id="5840532at2759"/>
<dbReference type="CDD" id="cd02231">
    <property type="entry name" value="cupin_BLL6423-like"/>
    <property type="match status" value="1"/>
</dbReference>
<feature type="domain" description="Cupin type-2" evidence="1">
    <location>
        <begin position="89"/>
        <end position="148"/>
    </location>
</feature>
<dbReference type="InterPro" id="IPR011051">
    <property type="entry name" value="RmlC_Cupin_sf"/>
</dbReference>
<reference evidence="2 3" key="1">
    <citation type="journal article" date="2013" name="PLoS ONE">
        <title>Genomic and secretomic analyses reveal unique features of the lignocellulolytic enzyme system of Penicillium decumbens.</title>
        <authorList>
            <person name="Liu G."/>
            <person name="Zhang L."/>
            <person name="Wei X."/>
            <person name="Zou G."/>
            <person name="Qin Y."/>
            <person name="Ma L."/>
            <person name="Li J."/>
            <person name="Zheng H."/>
            <person name="Wang S."/>
            <person name="Wang C."/>
            <person name="Xun L."/>
            <person name="Zhao G.-P."/>
            <person name="Zhou Z."/>
            <person name="Qu Y."/>
        </authorList>
    </citation>
    <scope>NUCLEOTIDE SEQUENCE [LARGE SCALE GENOMIC DNA]</scope>
    <source>
        <strain evidence="3">114-2 / CGMCC 5302</strain>
    </source>
</reference>
<dbReference type="Proteomes" id="UP000019376">
    <property type="component" value="Unassembled WGS sequence"/>
</dbReference>
<dbReference type="SUPFAM" id="SSF51182">
    <property type="entry name" value="RmlC-like cupins"/>
    <property type="match status" value="1"/>
</dbReference>
<dbReference type="Pfam" id="PF07883">
    <property type="entry name" value="Cupin_2"/>
    <property type="match status" value="1"/>
</dbReference>
<dbReference type="InterPro" id="IPR047142">
    <property type="entry name" value="OryJ/VirC-like"/>
</dbReference>
<dbReference type="EMBL" id="KB644411">
    <property type="protein sequence ID" value="EPS29290.1"/>
    <property type="molecule type" value="Genomic_DNA"/>
</dbReference>
<evidence type="ECO:0000313" key="2">
    <source>
        <dbReference type="EMBL" id="EPS29290.1"/>
    </source>
</evidence>
<dbReference type="InterPro" id="IPR014710">
    <property type="entry name" value="RmlC-like_jellyroll"/>
</dbReference>
<proteinExistence type="predicted"/>
<dbReference type="PANTHER" id="PTHR36156:SF3">
    <property type="entry name" value="CUPIN 2 CONSERVED BARREL DOMAIN-CONTAINING PROTEIN"/>
    <property type="match status" value="1"/>
</dbReference>
<dbReference type="HOGENOM" id="CLU_096188_0_1_1"/>
<gene>
    <name evidence="2" type="ORF">PDE_04239</name>
</gene>
<keyword evidence="3" id="KW-1185">Reference proteome</keyword>
<organism evidence="2 3">
    <name type="scientific">Penicillium oxalicum (strain 114-2 / CGMCC 5302)</name>
    <name type="common">Penicillium decumbens</name>
    <dbReference type="NCBI Taxonomy" id="933388"/>
    <lineage>
        <taxon>Eukaryota</taxon>
        <taxon>Fungi</taxon>
        <taxon>Dikarya</taxon>
        <taxon>Ascomycota</taxon>
        <taxon>Pezizomycotina</taxon>
        <taxon>Eurotiomycetes</taxon>
        <taxon>Eurotiomycetidae</taxon>
        <taxon>Eurotiales</taxon>
        <taxon>Aspergillaceae</taxon>
        <taxon>Penicillium</taxon>
    </lineage>
</organism>
<dbReference type="PANTHER" id="PTHR36156">
    <property type="entry name" value="SLR2101 PROTEIN"/>
    <property type="match status" value="1"/>
</dbReference>
<dbReference type="InterPro" id="IPR013096">
    <property type="entry name" value="Cupin_2"/>
</dbReference>
<dbReference type="eggNOG" id="ENOG502S90D">
    <property type="taxonomic scope" value="Eukaryota"/>
</dbReference>
<protein>
    <recommendedName>
        <fullName evidence="1">Cupin type-2 domain-containing protein</fullName>
    </recommendedName>
</protein>
<evidence type="ECO:0000313" key="3">
    <source>
        <dbReference type="Proteomes" id="UP000019376"/>
    </source>
</evidence>
<name>S7ZF55_PENO1</name>
<dbReference type="PhylomeDB" id="S7ZF55"/>
<evidence type="ECO:0000259" key="1">
    <source>
        <dbReference type="Pfam" id="PF07883"/>
    </source>
</evidence>
<dbReference type="AlphaFoldDB" id="S7ZF55"/>
<dbReference type="Gene3D" id="2.60.120.10">
    <property type="entry name" value="Jelly Rolls"/>
    <property type="match status" value="1"/>
</dbReference>